<name>A0A932GNS7_UNCTE</name>
<dbReference type="Proteomes" id="UP000741360">
    <property type="component" value="Unassembled WGS sequence"/>
</dbReference>
<comment type="caution">
    <text evidence="1">The sequence shown here is derived from an EMBL/GenBank/DDBJ whole genome shotgun (WGS) entry which is preliminary data.</text>
</comment>
<accession>A0A932GNS7</accession>
<evidence type="ECO:0000313" key="2">
    <source>
        <dbReference type="Proteomes" id="UP000741360"/>
    </source>
</evidence>
<proteinExistence type="predicted"/>
<sequence length="59" mass="7111">TFLYVPESTPALHREEFKILRRRPGGQLKEEEIQMTKVGLTYYLNQWFRTRNRPAFAPE</sequence>
<organism evidence="1 2">
    <name type="scientific">Tectimicrobiota bacterium</name>
    <dbReference type="NCBI Taxonomy" id="2528274"/>
    <lineage>
        <taxon>Bacteria</taxon>
        <taxon>Pseudomonadati</taxon>
        <taxon>Nitrospinota/Tectimicrobiota group</taxon>
        <taxon>Candidatus Tectimicrobiota</taxon>
    </lineage>
</organism>
<evidence type="ECO:0000313" key="1">
    <source>
        <dbReference type="EMBL" id="MBI3014329.1"/>
    </source>
</evidence>
<reference evidence="1" key="1">
    <citation type="submission" date="2020-07" db="EMBL/GenBank/DDBJ databases">
        <title>Huge and variable diversity of episymbiotic CPR bacteria and DPANN archaea in groundwater ecosystems.</title>
        <authorList>
            <person name="He C.Y."/>
            <person name="Keren R."/>
            <person name="Whittaker M."/>
            <person name="Farag I.F."/>
            <person name="Doudna J."/>
            <person name="Cate J.H.D."/>
            <person name="Banfield J.F."/>
        </authorList>
    </citation>
    <scope>NUCLEOTIDE SEQUENCE</scope>
    <source>
        <strain evidence="1">NC_groundwater_717_Ag_S-0.2um_59_8</strain>
    </source>
</reference>
<protein>
    <submittedName>
        <fullName evidence="1">Uncharacterized protein</fullName>
    </submittedName>
</protein>
<dbReference type="AlphaFoldDB" id="A0A932GNS7"/>
<feature type="non-terminal residue" evidence="1">
    <location>
        <position position="1"/>
    </location>
</feature>
<dbReference type="EMBL" id="JACPSX010000086">
    <property type="protein sequence ID" value="MBI3014329.1"/>
    <property type="molecule type" value="Genomic_DNA"/>
</dbReference>
<gene>
    <name evidence="1" type="ORF">HYY65_04505</name>
</gene>